<evidence type="ECO:0000259" key="1">
    <source>
        <dbReference type="Pfam" id="PF04326"/>
    </source>
</evidence>
<dbReference type="Proteomes" id="UP001481872">
    <property type="component" value="Unassembled WGS sequence"/>
</dbReference>
<keyword evidence="2" id="KW-0547">Nucleotide-binding</keyword>
<dbReference type="InterPro" id="IPR038461">
    <property type="entry name" value="Schlafen_AlbA_2_dom_sf"/>
</dbReference>
<organism evidence="2 3">
    <name type="scientific">Aedoeadaptatus acetigenes</name>
    <dbReference type="NCBI Taxonomy" id="2981723"/>
    <lineage>
        <taxon>Bacteria</taxon>
        <taxon>Bacillati</taxon>
        <taxon>Bacillota</taxon>
        <taxon>Tissierellia</taxon>
        <taxon>Tissierellales</taxon>
        <taxon>Peptoniphilaceae</taxon>
        <taxon>Aedoeadaptatus</taxon>
    </lineage>
</organism>
<keyword evidence="2" id="KW-0067">ATP-binding</keyword>
<accession>A0ABV1J832</accession>
<sequence>MAKISIDINYIKDSLEKMGYAISDCVERENNGSFWQFKFSNSSAIVSVYDTNNKKNSVVGGKAEDEERKCLKEIVDKLKCKELQIDPMNRDIVDLINNQEERDYCDFKVEFHHEKGDLLHDILCLSNNTGNKDAFLIFGVADDGEVVGIKEKLSSNNLFDFLRGIKFAGGHMPDVEAKNLYYCHKNIGVIVCKSSKFVPFYLTERYRKVMDHQIYTRVGDTNTPANKHAEYCDIEKLWRIHFERENEQ</sequence>
<protein>
    <submittedName>
        <fullName evidence="2">ATP-binding protein</fullName>
    </submittedName>
</protein>
<dbReference type="RefSeq" id="WP_349054611.1">
    <property type="nucleotide sequence ID" value="NZ_JBBNPS010000037.1"/>
</dbReference>
<comment type="caution">
    <text evidence="2">The sequence shown here is derived from an EMBL/GenBank/DDBJ whole genome shotgun (WGS) entry which is preliminary data.</text>
</comment>
<dbReference type="Pfam" id="PF04326">
    <property type="entry name" value="SLFN_AlbA_2"/>
    <property type="match status" value="1"/>
</dbReference>
<name>A0ABV1J832_9FIRM</name>
<reference evidence="2 3" key="1">
    <citation type="submission" date="2024-04" db="EMBL/GenBank/DDBJ databases">
        <title>Human intestinal bacterial collection.</title>
        <authorList>
            <person name="Pauvert C."/>
            <person name="Hitch T.C.A."/>
            <person name="Clavel T."/>
        </authorList>
    </citation>
    <scope>NUCLEOTIDE SEQUENCE [LARGE SCALE GENOMIC DNA]</scope>
    <source>
        <strain evidence="2 3">CLA-SR-H026</strain>
    </source>
</reference>
<keyword evidence="3" id="KW-1185">Reference proteome</keyword>
<dbReference type="EMBL" id="JBBNPS010000037">
    <property type="protein sequence ID" value="MEQ3354342.1"/>
    <property type="molecule type" value="Genomic_DNA"/>
</dbReference>
<proteinExistence type="predicted"/>
<feature type="domain" description="Schlafen AlbA-2" evidence="1">
    <location>
        <begin position="101"/>
        <end position="226"/>
    </location>
</feature>
<gene>
    <name evidence="2" type="ORF">AAA081_08560</name>
</gene>
<dbReference type="InterPro" id="IPR007421">
    <property type="entry name" value="Schlafen_AlbA_2_dom"/>
</dbReference>
<evidence type="ECO:0000313" key="3">
    <source>
        <dbReference type="Proteomes" id="UP001481872"/>
    </source>
</evidence>
<dbReference type="Gene3D" id="3.30.950.30">
    <property type="entry name" value="Schlafen, AAA domain"/>
    <property type="match status" value="1"/>
</dbReference>
<evidence type="ECO:0000313" key="2">
    <source>
        <dbReference type="EMBL" id="MEQ3354342.1"/>
    </source>
</evidence>
<dbReference type="GO" id="GO:0005524">
    <property type="term" value="F:ATP binding"/>
    <property type="evidence" value="ECO:0007669"/>
    <property type="project" value="UniProtKB-KW"/>
</dbReference>